<comment type="caution">
    <text evidence="8">The sequence shown here is derived from an EMBL/GenBank/DDBJ whole genome shotgun (WGS) entry which is preliminary data.</text>
</comment>
<evidence type="ECO:0000256" key="4">
    <source>
        <dbReference type="ARBA" id="ARBA00023015"/>
    </source>
</evidence>
<evidence type="ECO:0000256" key="3">
    <source>
        <dbReference type="ARBA" id="ARBA00022884"/>
    </source>
</evidence>
<comment type="function">
    <text evidence="6">Involved in transcription antitermination. Required for transcription of ribosomal RNA (rRNA) genes. Binds specifically to the boxA antiterminator sequence of the ribosomal RNA (rrn) operons.</text>
</comment>
<keyword evidence="2 6" id="KW-0889">Transcription antitermination</keyword>
<dbReference type="Gene3D" id="1.10.940.10">
    <property type="entry name" value="NusB-like"/>
    <property type="match status" value="1"/>
</dbReference>
<keyword evidence="9" id="KW-1185">Reference proteome</keyword>
<comment type="similarity">
    <text evidence="1 6">Belongs to the NusB family.</text>
</comment>
<proteinExistence type="inferred from homology"/>
<dbReference type="SUPFAM" id="SSF48013">
    <property type="entry name" value="NusB-like"/>
    <property type="match status" value="1"/>
</dbReference>
<sequence>MATTQGVQNRRRSREIALQVLYSLAQGNVSYDQTFDMYVHEAPLVQAYALKLIQGVQAHQDAILAEVGAHTENWGIDRVAVVDRVILSIAVFEMKYGKPPIKTAIAANEAVELAKEFGGAESGSFVNGVLRGVGGAGD</sequence>
<keyword evidence="3 6" id="KW-0694">RNA-binding</keyword>
<dbReference type="GO" id="GO:0003723">
    <property type="term" value="F:RNA binding"/>
    <property type="evidence" value="ECO:0007669"/>
    <property type="project" value="UniProtKB-UniRule"/>
</dbReference>
<name>A0A398CSD3_9BACT</name>
<dbReference type="GO" id="GO:0005829">
    <property type="term" value="C:cytosol"/>
    <property type="evidence" value="ECO:0007669"/>
    <property type="project" value="TreeGrafter"/>
</dbReference>
<keyword evidence="4 6" id="KW-0805">Transcription regulation</keyword>
<feature type="domain" description="NusB/RsmB/TIM44" evidence="7">
    <location>
        <begin position="12"/>
        <end position="133"/>
    </location>
</feature>
<dbReference type="PANTHER" id="PTHR11078:SF3">
    <property type="entry name" value="ANTITERMINATION NUSB DOMAIN-CONTAINING PROTEIN"/>
    <property type="match status" value="1"/>
</dbReference>
<dbReference type="AlphaFoldDB" id="A0A398CSD3"/>
<protein>
    <recommendedName>
        <fullName evidence="6">Transcription antitermination protein NusB</fullName>
    </recommendedName>
    <alternativeName>
        <fullName evidence="6">Antitermination factor NusB</fullName>
    </alternativeName>
</protein>
<accession>A0A398CSD3</accession>
<dbReference type="InterPro" id="IPR006027">
    <property type="entry name" value="NusB_RsmB_TIM44"/>
</dbReference>
<dbReference type="Proteomes" id="UP000266328">
    <property type="component" value="Unassembled WGS sequence"/>
</dbReference>
<keyword evidence="5 6" id="KW-0804">Transcription</keyword>
<evidence type="ECO:0000259" key="7">
    <source>
        <dbReference type="Pfam" id="PF01029"/>
    </source>
</evidence>
<evidence type="ECO:0000256" key="2">
    <source>
        <dbReference type="ARBA" id="ARBA00022814"/>
    </source>
</evidence>
<dbReference type="NCBIfam" id="TIGR01951">
    <property type="entry name" value="nusB"/>
    <property type="match status" value="1"/>
</dbReference>
<organism evidence="8 9">
    <name type="scientific">Candidatus Cryosericum terrychapinii</name>
    <dbReference type="NCBI Taxonomy" id="2290919"/>
    <lineage>
        <taxon>Bacteria</taxon>
        <taxon>Pseudomonadati</taxon>
        <taxon>Caldisericota/Cryosericota group</taxon>
        <taxon>Candidatus Cryosericota</taxon>
        <taxon>Candidatus Cryosericia</taxon>
        <taxon>Candidatus Cryosericales</taxon>
        <taxon>Candidatus Cryosericaceae</taxon>
        <taxon>Candidatus Cryosericum</taxon>
    </lineage>
</organism>
<evidence type="ECO:0000313" key="9">
    <source>
        <dbReference type="Proteomes" id="UP000266328"/>
    </source>
</evidence>
<dbReference type="Pfam" id="PF01029">
    <property type="entry name" value="NusB"/>
    <property type="match status" value="1"/>
</dbReference>
<dbReference type="PANTHER" id="PTHR11078">
    <property type="entry name" value="N UTILIZATION SUBSTANCE PROTEIN B-RELATED"/>
    <property type="match status" value="1"/>
</dbReference>
<dbReference type="InterPro" id="IPR011605">
    <property type="entry name" value="NusB_fam"/>
</dbReference>
<dbReference type="GO" id="GO:0006353">
    <property type="term" value="P:DNA-templated transcription termination"/>
    <property type="evidence" value="ECO:0007669"/>
    <property type="project" value="UniProtKB-UniRule"/>
</dbReference>
<dbReference type="InterPro" id="IPR035926">
    <property type="entry name" value="NusB-like_sf"/>
</dbReference>
<dbReference type="EMBL" id="QXIS01000015">
    <property type="protein sequence ID" value="RIE06326.1"/>
    <property type="molecule type" value="Genomic_DNA"/>
</dbReference>
<dbReference type="OrthoDB" id="9811381at2"/>
<gene>
    <name evidence="6 8" type="primary">nusB</name>
    <name evidence="8" type="ORF">SMC7_02810</name>
</gene>
<evidence type="ECO:0000256" key="1">
    <source>
        <dbReference type="ARBA" id="ARBA00005952"/>
    </source>
</evidence>
<dbReference type="RefSeq" id="WP_119088862.1">
    <property type="nucleotide sequence ID" value="NZ_QXIS01000015.1"/>
</dbReference>
<reference evidence="8 9" key="1">
    <citation type="submission" date="2018-09" db="EMBL/GenBank/DDBJ databases">
        <title>Discovery and Ecogenomic Context for Candidatus Cryosericales, a Global Caldiserica Order Active in Thawing Permafrost.</title>
        <authorList>
            <person name="Martinez M.A."/>
            <person name="Woodcroft B.J."/>
            <person name="Ignacio Espinoza J.C."/>
            <person name="Zayed A."/>
            <person name="Singleton C.M."/>
            <person name="Boyd J."/>
            <person name="Li Y.-F."/>
            <person name="Purvine S."/>
            <person name="Maughan H."/>
            <person name="Hodgkins S.B."/>
            <person name="Anderson D."/>
            <person name="Sederholm M."/>
            <person name="Temperton B."/>
            <person name="Saleska S.R."/>
            <person name="Tyson G.W."/>
            <person name="Rich V.I."/>
        </authorList>
    </citation>
    <scope>NUCLEOTIDE SEQUENCE [LARGE SCALE GENOMIC DNA]</scope>
    <source>
        <strain evidence="8 9">SMC7</strain>
    </source>
</reference>
<dbReference type="HAMAP" id="MF_00073">
    <property type="entry name" value="NusB"/>
    <property type="match status" value="1"/>
</dbReference>
<evidence type="ECO:0000256" key="5">
    <source>
        <dbReference type="ARBA" id="ARBA00023163"/>
    </source>
</evidence>
<evidence type="ECO:0000313" key="8">
    <source>
        <dbReference type="EMBL" id="RIE06326.1"/>
    </source>
</evidence>
<evidence type="ECO:0000256" key="6">
    <source>
        <dbReference type="HAMAP-Rule" id="MF_00073"/>
    </source>
</evidence>
<dbReference type="GO" id="GO:0031564">
    <property type="term" value="P:transcription antitermination"/>
    <property type="evidence" value="ECO:0007669"/>
    <property type="project" value="UniProtKB-KW"/>
</dbReference>